<evidence type="ECO:0000256" key="1">
    <source>
        <dbReference type="SAM" id="MobiDB-lite"/>
    </source>
</evidence>
<dbReference type="AlphaFoldDB" id="A0A9I9DUS6"/>
<accession>A0A9I9DUS6</accession>
<evidence type="ECO:0000313" key="2">
    <source>
        <dbReference type="EnsemblPlants" id="MELO3C024433.2.1"/>
    </source>
</evidence>
<reference evidence="2" key="1">
    <citation type="submission" date="2023-03" db="UniProtKB">
        <authorList>
            <consortium name="EnsemblPlants"/>
        </authorList>
    </citation>
    <scope>IDENTIFICATION</scope>
</reference>
<sequence length="97" mass="11155">MSHQKKINFIIGSIEQISLKPLVSVLPAISANKSRRMVESCEKDREALTLSRRWRERDERRKLGATIGGTVDSSVKGRGKMAKVPRRRRRRRGWKGV</sequence>
<feature type="compositionally biased region" description="Basic residues" evidence="1">
    <location>
        <begin position="77"/>
        <end position="97"/>
    </location>
</feature>
<name>A0A9I9DUS6_CUCME</name>
<dbReference type="EnsemblPlants" id="MELO3C024433.2.1">
    <property type="protein sequence ID" value="MELO3C024433.2.1"/>
    <property type="gene ID" value="MELO3C024433.2"/>
</dbReference>
<dbReference type="Gramene" id="MELO3C024433.2.1">
    <property type="protein sequence ID" value="MELO3C024433.2.1"/>
    <property type="gene ID" value="MELO3C024433.2"/>
</dbReference>
<organism evidence="2">
    <name type="scientific">Cucumis melo</name>
    <name type="common">Muskmelon</name>
    <dbReference type="NCBI Taxonomy" id="3656"/>
    <lineage>
        <taxon>Eukaryota</taxon>
        <taxon>Viridiplantae</taxon>
        <taxon>Streptophyta</taxon>
        <taxon>Embryophyta</taxon>
        <taxon>Tracheophyta</taxon>
        <taxon>Spermatophyta</taxon>
        <taxon>Magnoliopsida</taxon>
        <taxon>eudicotyledons</taxon>
        <taxon>Gunneridae</taxon>
        <taxon>Pentapetalae</taxon>
        <taxon>rosids</taxon>
        <taxon>fabids</taxon>
        <taxon>Cucurbitales</taxon>
        <taxon>Cucurbitaceae</taxon>
        <taxon>Benincaseae</taxon>
        <taxon>Cucumis</taxon>
    </lineage>
</organism>
<proteinExistence type="predicted"/>
<feature type="region of interest" description="Disordered" evidence="1">
    <location>
        <begin position="67"/>
        <end position="97"/>
    </location>
</feature>
<protein>
    <submittedName>
        <fullName evidence="2">Uncharacterized protein</fullName>
    </submittedName>
</protein>